<keyword evidence="1" id="KW-0472">Membrane</keyword>
<accession>A0A812EUI3</accession>
<keyword evidence="3" id="KW-1185">Reference proteome</keyword>
<sequence length="197" mass="22498">MDDIMWLRFLMMVSIFAVLCNGYEDRYSCDFNGRWCMWYPKNLTDTCNWKLNDGQYQGKQGYVVLDGANNCYAQLRWAFLWFPVNPKMITFEYYVTGPGPYSLNVTSEKSYKPEWTCQIQPGDQKRVGRAAPMRVSKNVTSTMAHLSSCSITSAASMANDVSLSIGPYDAQYERGPVYEVPVILRCVSPFVTSTFSH</sequence>
<evidence type="ECO:0000256" key="1">
    <source>
        <dbReference type="SAM" id="Phobius"/>
    </source>
</evidence>
<dbReference type="EMBL" id="CAHIKZ030005555">
    <property type="protein sequence ID" value="CAE1329508.1"/>
    <property type="molecule type" value="Genomic_DNA"/>
</dbReference>
<keyword evidence="1" id="KW-1133">Transmembrane helix</keyword>
<proteinExistence type="predicted"/>
<organism evidence="2 3">
    <name type="scientific">Acanthosepion pharaonis</name>
    <name type="common">Pharaoh cuttlefish</name>
    <name type="synonym">Sepia pharaonis</name>
    <dbReference type="NCBI Taxonomy" id="158019"/>
    <lineage>
        <taxon>Eukaryota</taxon>
        <taxon>Metazoa</taxon>
        <taxon>Spiralia</taxon>
        <taxon>Lophotrochozoa</taxon>
        <taxon>Mollusca</taxon>
        <taxon>Cephalopoda</taxon>
        <taxon>Coleoidea</taxon>
        <taxon>Decapodiformes</taxon>
        <taxon>Sepiida</taxon>
        <taxon>Sepiina</taxon>
        <taxon>Sepiidae</taxon>
        <taxon>Acanthosepion</taxon>
    </lineage>
</organism>
<name>A0A812EUI3_ACAPH</name>
<dbReference type="AlphaFoldDB" id="A0A812EUI3"/>
<comment type="caution">
    <text evidence="2">The sequence shown here is derived from an EMBL/GenBank/DDBJ whole genome shotgun (WGS) entry which is preliminary data.</text>
</comment>
<evidence type="ECO:0000313" key="3">
    <source>
        <dbReference type="Proteomes" id="UP000597762"/>
    </source>
</evidence>
<protein>
    <submittedName>
        <fullName evidence="2">Uncharacterized protein</fullName>
    </submittedName>
</protein>
<reference evidence="2" key="1">
    <citation type="submission" date="2021-01" db="EMBL/GenBank/DDBJ databases">
        <authorList>
            <person name="Li R."/>
            <person name="Bekaert M."/>
        </authorList>
    </citation>
    <scope>NUCLEOTIDE SEQUENCE</scope>
    <source>
        <strain evidence="2">Farmed</strain>
    </source>
</reference>
<dbReference type="Gene3D" id="2.60.120.200">
    <property type="match status" value="1"/>
</dbReference>
<gene>
    <name evidence="2" type="ORF">SPHA_79011</name>
</gene>
<feature type="transmembrane region" description="Helical" evidence="1">
    <location>
        <begin position="6"/>
        <end position="24"/>
    </location>
</feature>
<keyword evidence="1" id="KW-0812">Transmembrane</keyword>
<evidence type="ECO:0000313" key="2">
    <source>
        <dbReference type="EMBL" id="CAE1329508.1"/>
    </source>
</evidence>
<dbReference type="Proteomes" id="UP000597762">
    <property type="component" value="Unassembled WGS sequence"/>
</dbReference>